<evidence type="ECO:0000256" key="6">
    <source>
        <dbReference type="ARBA" id="ARBA00022989"/>
    </source>
</evidence>
<feature type="transmembrane region" description="Helical" evidence="8">
    <location>
        <begin position="196"/>
        <end position="218"/>
    </location>
</feature>
<dbReference type="GO" id="GO:0005789">
    <property type="term" value="C:endoplasmic reticulum membrane"/>
    <property type="evidence" value="ECO:0007669"/>
    <property type="project" value="UniProtKB-SubCell"/>
</dbReference>
<name>A0AAJ7BNA9_CEPCN</name>
<dbReference type="CTD" id="40139"/>
<gene>
    <name evidence="10 11 12" type="primary">LOC107265068</name>
</gene>
<evidence type="ECO:0000256" key="4">
    <source>
        <dbReference type="ARBA" id="ARBA00022692"/>
    </source>
</evidence>
<organism evidence="9 11">
    <name type="scientific">Cephus cinctus</name>
    <name type="common">Wheat stem sawfly</name>
    <dbReference type="NCBI Taxonomy" id="211228"/>
    <lineage>
        <taxon>Eukaryota</taxon>
        <taxon>Metazoa</taxon>
        <taxon>Ecdysozoa</taxon>
        <taxon>Arthropoda</taxon>
        <taxon>Hexapoda</taxon>
        <taxon>Insecta</taxon>
        <taxon>Pterygota</taxon>
        <taxon>Neoptera</taxon>
        <taxon>Endopterygota</taxon>
        <taxon>Hymenoptera</taxon>
        <taxon>Cephoidea</taxon>
        <taxon>Cephidae</taxon>
        <taxon>Cephus</taxon>
    </lineage>
</organism>
<dbReference type="InterPro" id="IPR009580">
    <property type="entry name" value="GPI_biosynthesis_protein_Pig-F"/>
</dbReference>
<dbReference type="AlphaFoldDB" id="A0AAJ7BNA9"/>
<feature type="transmembrane region" description="Helical" evidence="8">
    <location>
        <begin position="12"/>
        <end position="32"/>
    </location>
</feature>
<feature type="transmembrane region" description="Helical" evidence="8">
    <location>
        <begin position="174"/>
        <end position="190"/>
    </location>
</feature>
<accession>A0AAJ7BNA9</accession>
<keyword evidence="3" id="KW-0337">GPI-anchor biosynthesis</keyword>
<sequence length="232" mass="26056">MGYDNASGNRLLLFYCSFTCIYFPGILILLKFNNNLYNVGTYKFIPILIILMFAEVIKLSFSLLQADHITLGKNESRFSSRSKRSWTKNLRGIFKFCIAMITLSVIYFIVIILFGAPLLTHHEETIMLALTLTALTFIPASLHLGIDNALALLTGAQPQNAGLLLEAMRINVKATLLGSWLGATVIPLDWDRPWQAWPIPCITGALVGYMMAHFITLIKTLPVLKLNKKLHR</sequence>
<dbReference type="RefSeq" id="XP_015589549.1">
    <property type="nucleotide sequence ID" value="XM_015734063.2"/>
</dbReference>
<evidence type="ECO:0000256" key="7">
    <source>
        <dbReference type="ARBA" id="ARBA00023136"/>
    </source>
</evidence>
<feature type="transmembrane region" description="Helical" evidence="8">
    <location>
        <begin position="126"/>
        <end position="153"/>
    </location>
</feature>
<evidence type="ECO:0000256" key="5">
    <source>
        <dbReference type="ARBA" id="ARBA00022824"/>
    </source>
</evidence>
<protein>
    <submittedName>
        <fullName evidence="10 11">Phosphatidylinositol-glycan biosynthesis class F protein</fullName>
    </submittedName>
</protein>
<feature type="transmembrane region" description="Helical" evidence="8">
    <location>
        <begin position="92"/>
        <end position="114"/>
    </location>
</feature>
<reference evidence="10 11" key="1">
    <citation type="submission" date="2025-04" db="UniProtKB">
        <authorList>
            <consortium name="RefSeq"/>
        </authorList>
    </citation>
    <scope>IDENTIFICATION</scope>
</reference>
<keyword evidence="7 8" id="KW-0472">Membrane</keyword>
<evidence type="ECO:0000313" key="12">
    <source>
        <dbReference type="RefSeq" id="XP_015589551.1"/>
    </source>
</evidence>
<dbReference type="GeneID" id="107265068"/>
<dbReference type="Pfam" id="PF06699">
    <property type="entry name" value="PIG-F"/>
    <property type="match status" value="1"/>
</dbReference>
<keyword evidence="9" id="KW-1185">Reference proteome</keyword>
<comment type="subcellular location">
    <subcellularLocation>
        <location evidence="1">Endoplasmic reticulum membrane</location>
        <topology evidence="1">Multi-pass membrane protein</topology>
    </subcellularLocation>
</comment>
<evidence type="ECO:0000256" key="2">
    <source>
        <dbReference type="ARBA" id="ARBA00004687"/>
    </source>
</evidence>
<keyword evidence="6 8" id="KW-1133">Transmembrane helix</keyword>
<keyword evidence="4 8" id="KW-0812">Transmembrane</keyword>
<evidence type="ECO:0000313" key="10">
    <source>
        <dbReference type="RefSeq" id="XP_015589549.1"/>
    </source>
</evidence>
<evidence type="ECO:0000256" key="3">
    <source>
        <dbReference type="ARBA" id="ARBA00022502"/>
    </source>
</evidence>
<evidence type="ECO:0000256" key="8">
    <source>
        <dbReference type="SAM" id="Phobius"/>
    </source>
</evidence>
<dbReference type="RefSeq" id="XP_015589551.1">
    <property type="nucleotide sequence ID" value="XM_015734065.2"/>
</dbReference>
<keyword evidence="5" id="KW-0256">Endoplasmic reticulum</keyword>
<dbReference type="RefSeq" id="XP_015589550.1">
    <property type="nucleotide sequence ID" value="XM_015734064.2"/>
</dbReference>
<dbReference type="KEGG" id="ccin:107265068"/>
<evidence type="ECO:0000313" key="9">
    <source>
        <dbReference type="Proteomes" id="UP000694920"/>
    </source>
</evidence>
<dbReference type="Proteomes" id="UP000694920">
    <property type="component" value="Unplaced"/>
</dbReference>
<proteinExistence type="predicted"/>
<evidence type="ECO:0000256" key="1">
    <source>
        <dbReference type="ARBA" id="ARBA00004477"/>
    </source>
</evidence>
<evidence type="ECO:0000313" key="11">
    <source>
        <dbReference type="RefSeq" id="XP_015589550.1"/>
    </source>
</evidence>
<dbReference type="GO" id="GO:0006506">
    <property type="term" value="P:GPI anchor biosynthetic process"/>
    <property type="evidence" value="ECO:0007669"/>
    <property type="project" value="UniProtKB-KW"/>
</dbReference>
<feature type="transmembrane region" description="Helical" evidence="8">
    <location>
        <begin position="44"/>
        <end position="71"/>
    </location>
</feature>
<comment type="pathway">
    <text evidence="2">Glycolipid biosynthesis; glycosylphosphatidylinositol-anchor biosynthesis.</text>
</comment>